<evidence type="ECO:0000256" key="1">
    <source>
        <dbReference type="SAM" id="MobiDB-lite"/>
    </source>
</evidence>
<reference evidence="2" key="1">
    <citation type="submission" date="2020-12" db="EMBL/GenBank/DDBJ databases">
        <authorList>
            <consortium name="Molecular Ecology Group"/>
        </authorList>
    </citation>
    <scope>NUCLEOTIDE SEQUENCE</scope>
    <source>
        <strain evidence="2">TBG_1078</strain>
    </source>
</reference>
<sequence>MYRPRRNMWLGVFPACDTRLQCHRYDATVAWGRLEEAPARIIPVPQARRRPSPTGTVASPGSKPGRMESWGPGCTQSFPGACGGACGCVTVCTQAIACREGGARVPGSEVTSSTQSPTELGTPVTRHPHSSTSATERCSLAAFPLLGTLASRNPRDAACSSAIDFGSTIKTNTSGPPCSCCGDSCPPTATKSLGFGLCSNSQASWWLQCRLHVPSVPPQGERASTMKWNQICPMKPRRTELLEHEVQELPPALLRRDIIFIFNFLEDYHVFGSTAEVLDLLFTKYGCIVTAYEENDGDFCQLPEFPSLTKLLAFMGQYMPGSDLENHVWYYLKQFRCLHPVEPEAREQHPEPPQEPAPAPTVGPAPPSGPEVIEPMPAAESKPLQTVVTSLVHCSALEEPPAPLGSLEDEQAPAPAIVVTNVLEQSPNSMEQPALDPKQHPEPPQEPAPRPEVIKPVPAAGAEGLARSVMLAPESKSVHVVVAPLIPCPDEEEPPAPLATPEEE</sequence>
<gene>
    <name evidence="2" type="ORF">NYPRO_LOCUS14196</name>
</gene>
<feature type="compositionally biased region" description="Pro residues" evidence="1">
    <location>
        <begin position="353"/>
        <end position="369"/>
    </location>
</feature>
<dbReference type="InterPro" id="IPR023578">
    <property type="entry name" value="Ras_GEF_dom_sf"/>
</dbReference>
<dbReference type="PANTHER" id="PTHR46793:SF3">
    <property type="entry name" value="RIKEN CDNA 4930596D02 GENE"/>
    <property type="match status" value="1"/>
</dbReference>
<feature type="region of interest" description="Disordered" evidence="1">
    <location>
        <begin position="426"/>
        <end position="459"/>
    </location>
</feature>
<name>A0A811Z1Q3_NYCPR</name>
<comment type="caution">
    <text evidence="2">The sequence shown here is derived from an EMBL/GenBank/DDBJ whole genome shotgun (WGS) entry which is preliminary data.</text>
</comment>
<dbReference type="Proteomes" id="UP000645828">
    <property type="component" value="Unassembled WGS sequence"/>
</dbReference>
<dbReference type="EMBL" id="CAJHUB010000752">
    <property type="protein sequence ID" value="CAD7681404.1"/>
    <property type="molecule type" value="Genomic_DNA"/>
</dbReference>
<feature type="compositionally biased region" description="Polar residues" evidence="1">
    <location>
        <begin position="109"/>
        <end position="119"/>
    </location>
</feature>
<feature type="region of interest" description="Disordered" evidence="1">
    <location>
        <begin position="344"/>
        <end position="376"/>
    </location>
</feature>
<organism evidence="2 3">
    <name type="scientific">Nyctereutes procyonoides</name>
    <name type="common">Raccoon dog</name>
    <name type="synonym">Canis procyonoides</name>
    <dbReference type="NCBI Taxonomy" id="34880"/>
    <lineage>
        <taxon>Eukaryota</taxon>
        <taxon>Metazoa</taxon>
        <taxon>Chordata</taxon>
        <taxon>Craniata</taxon>
        <taxon>Vertebrata</taxon>
        <taxon>Euteleostomi</taxon>
        <taxon>Mammalia</taxon>
        <taxon>Eutheria</taxon>
        <taxon>Laurasiatheria</taxon>
        <taxon>Carnivora</taxon>
        <taxon>Caniformia</taxon>
        <taxon>Canidae</taxon>
        <taxon>Nyctereutes</taxon>
    </lineage>
</organism>
<dbReference type="AlphaFoldDB" id="A0A811Z1Q3"/>
<feature type="region of interest" description="Disordered" evidence="1">
    <location>
        <begin position="104"/>
        <end position="131"/>
    </location>
</feature>
<evidence type="ECO:0000313" key="3">
    <source>
        <dbReference type="Proteomes" id="UP000645828"/>
    </source>
</evidence>
<keyword evidence="3" id="KW-1185">Reference proteome</keyword>
<dbReference type="PANTHER" id="PTHR46793">
    <property type="entry name" value="1700018F24RIK PROTEIN-RELATED-RELATED"/>
    <property type="match status" value="1"/>
</dbReference>
<proteinExistence type="predicted"/>
<feature type="region of interest" description="Disordered" evidence="1">
    <location>
        <begin position="46"/>
        <end position="66"/>
    </location>
</feature>
<dbReference type="SUPFAM" id="SSF48366">
    <property type="entry name" value="Ras GEF"/>
    <property type="match status" value="1"/>
</dbReference>
<protein>
    <submittedName>
        <fullName evidence="2">(raccoon dog) hypothetical protein</fullName>
    </submittedName>
</protein>
<accession>A0A811Z1Q3</accession>
<evidence type="ECO:0000313" key="2">
    <source>
        <dbReference type="EMBL" id="CAD7681404.1"/>
    </source>
</evidence>